<feature type="region of interest" description="Disordered" evidence="21">
    <location>
        <begin position="990"/>
        <end position="1062"/>
    </location>
</feature>
<dbReference type="Pfam" id="PF17776">
    <property type="entry name" value="NLRC4_HD2"/>
    <property type="match status" value="1"/>
</dbReference>
<keyword evidence="14" id="KW-0233">DNA recombination</keyword>
<dbReference type="GO" id="GO:0000712">
    <property type="term" value="P:resolution of meiotic recombination intermediates"/>
    <property type="evidence" value="ECO:0007669"/>
    <property type="project" value="TreeGrafter"/>
</dbReference>
<evidence type="ECO:0000256" key="7">
    <source>
        <dbReference type="ARBA" id="ARBA00022737"/>
    </source>
</evidence>
<feature type="region of interest" description="Disordered" evidence="21">
    <location>
        <begin position="1360"/>
        <end position="1483"/>
    </location>
</feature>
<dbReference type="Pfam" id="PF13516">
    <property type="entry name" value="LRR_6"/>
    <property type="match status" value="9"/>
</dbReference>
<comment type="subcellular location">
    <subcellularLocation>
        <location evidence="1">Nucleus</location>
    </subcellularLocation>
</comment>
<feature type="compositionally biased region" description="Polar residues" evidence="21">
    <location>
        <begin position="134"/>
        <end position="143"/>
    </location>
</feature>
<dbReference type="Pfam" id="PF17779">
    <property type="entry name" value="WHD_NOD2"/>
    <property type="match status" value="1"/>
</dbReference>
<dbReference type="GO" id="GO:0004519">
    <property type="term" value="F:endonuclease activity"/>
    <property type="evidence" value="ECO:0007669"/>
    <property type="project" value="UniProtKB-KW"/>
</dbReference>
<keyword evidence="25" id="KW-0378">Hydrolase</keyword>
<feature type="domain" description="BTB" evidence="22">
    <location>
        <begin position="641"/>
        <end position="714"/>
    </location>
</feature>
<dbReference type="GO" id="GO:0006281">
    <property type="term" value="P:DNA repair"/>
    <property type="evidence" value="ECO:0007669"/>
    <property type="project" value="UniProtKB-KW"/>
</dbReference>
<dbReference type="PROSITE" id="PS50097">
    <property type="entry name" value="BTB"/>
    <property type="match status" value="1"/>
</dbReference>
<feature type="region of interest" description="Disordered" evidence="21">
    <location>
        <begin position="1181"/>
        <end position="1236"/>
    </location>
</feature>
<dbReference type="Gene3D" id="3.30.710.10">
    <property type="entry name" value="Potassium Channel Kv1.1, Chain A"/>
    <property type="match status" value="1"/>
</dbReference>
<feature type="region of interest" description="Disordered" evidence="21">
    <location>
        <begin position="817"/>
        <end position="874"/>
    </location>
</feature>
<keyword evidence="7" id="KW-0677">Repeat</keyword>
<dbReference type="FunFam" id="3.80.10.10:FF:000483">
    <property type="entry name" value="NLR family, CARD domain-containing 3"/>
    <property type="match status" value="1"/>
</dbReference>
<reference evidence="26" key="1">
    <citation type="journal article" date="2013" name="Nat. Biotechnol.">
        <title>Chinese hamster genome sequenced from sorted chromosomes.</title>
        <authorList>
            <person name="Brinkrolf K."/>
            <person name="Rupp O."/>
            <person name="Laux H."/>
            <person name="Kollin F."/>
            <person name="Ernst W."/>
            <person name="Linke B."/>
            <person name="Kofler R."/>
            <person name="Romand S."/>
            <person name="Hesse F."/>
            <person name="Budach W.E."/>
            <person name="Galosy S."/>
            <person name="Muller D."/>
            <person name="Noll T."/>
            <person name="Wienberg J."/>
            <person name="Jostock T."/>
            <person name="Leonard M."/>
            <person name="Grillari J."/>
            <person name="Tauch A."/>
            <person name="Goesmann A."/>
            <person name="Helk B."/>
            <person name="Mott J.E."/>
            <person name="Puhler A."/>
            <person name="Borth N."/>
        </authorList>
    </citation>
    <scope>NUCLEOTIDE SEQUENCE [LARGE SCALE GENOMIC DNA]</scope>
    <source>
        <strain evidence="26">17A/GY</strain>
    </source>
</reference>
<dbReference type="FunFam" id="3.40.50.300:FF:001062">
    <property type="entry name" value="NLR family CARD domain containing 3"/>
    <property type="match status" value="1"/>
</dbReference>
<keyword evidence="6" id="KW-0479">Metal-binding</keyword>
<feature type="compositionally biased region" description="Acidic residues" evidence="21">
    <location>
        <begin position="1312"/>
        <end position="1324"/>
    </location>
</feature>
<evidence type="ECO:0000313" key="25">
    <source>
        <dbReference type="EMBL" id="ERE67640.1"/>
    </source>
</evidence>
<feature type="region of interest" description="Disordered" evidence="21">
    <location>
        <begin position="1136"/>
        <end position="1165"/>
    </location>
</feature>
<dbReference type="Gene3D" id="3.40.50.300">
    <property type="entry name" value="P-loop containing nucleotide triphosphate hydrolases"/>
    <property type="match status" value="1"/>
</dbReference>
<dbReference type="GO" id="GO:0008270">
    <property type="term" value="F:zinc ion binding"/>
    <property type="evidence" value="ECO:0007669"/>
    <property type="project" value="UniProtKB-KW"/>
</dbReference>
<dbReference type="InterPro" id="IPR032675">
    <property type="entry name" value="LRR_dom_sf"/>
</dbReference>
<proteinExistence type="inferred from homology"/>
<dbReference type="InterPro" id="IPR000210">
    <property type="entry name" value="BTB/POZ_dom"/>
</dbReference>
<dbReference type="SUPFAM" id="SSF54695">
    <property type="entry name" value="POZ domain"/>
    <property type="match status" value="1"/>
</dbReference>
<dbReference type="Proteomes" id="UP000030759">
    <property type="component" value="Unassembled WGS sequence"/>
</dbReference>
<evidence type="ECO:0000313" key="26">
    <source>
        <dbReference type="Proteomes" id="UP000030759"/>
    </source>
</evidence>
<feature type="compositionally biased region" description="Polar residues" evidence="21">
    <location>
        <begin position="843"/>
        <end position="858"/>
    </location>
</feature>
<keyword evidence="11" id="KW-0862">Zinc</keyword>
<feature type="region of interest" description="Disordered" evidence="21">
    <location>
        <begin position="1529"/>
        <end position="1638"/>
    </location>
</feature>
<evidence type="ECO:0000256" key="20">
    <source>
        <dbReference type="PROSITE-ProRule" id="PRU01256"/>
    </source>
</evidence>
<dbReference type="GO" id="GO:0032206">
    <property type="term" value="P:positive regulation of telomere maintenance"/>
    <property type="evidence" value="ECO:0007669"/>
    <property type="project" value="UniProtKB-ARBA"/>
</dbReference>
<dbReference type="PROSITE" id="PS50837">
    <property type="entry name" value="NACHT"/>
    <property type="match status" value="1"/>
</dbReference>
<feature type="compositionally biased region" description="Polar residues" evidence="21">
    <location>
        <begin position="1369"/>
        <end position="1382"/>
    </location>
</feature>
<dbReference type="Pfam" id="PF05729">
    <property type="entry name" value="NACHT"/>
    <property type="match status" value="1"/>
</dbReference>
<feature type="region of interest" description="Disordered" evidence="21">
    <location>
        <begin position="521"/>
        <end position="561"/>
    </location>
</feature>
<dbReference type="EMBL" id="KE682145">
    <property type="protein sequence ID" value="ERE67640.1"/>
    <property type="molecule type" value="Genomic_DNA"/>
</dbReference>
<keyword evidence="3" id="KW-1017">Isopeptide bond</keyword>
<dbReference type="PROSITE" id="PS51908">
    <property type="entry name" value="ZF_UBZ4"/>
    <property type="match status" value="2"/>
</dbReference>
<dbReference type="Pfam" id="PF00651">
    <property type="entry name" value="BTB"/>
    <property type="match status" value="1"/>
</dbReference>
<evidence type="ECO:0000256" key="21">
    <source>
        <dbReference type="SAM" id="MobiDB-lite"/>
    </source>
</evidence>
<accession>A0A061I0T3</accession>
<feature type="compositionally biased region" description="Low complexity" evidence="21">
    <location>
        <begin position="990"/>
        <end position="1003"/>
    </location>
</feature>
<feature type="region of interest" description="Disordered" evidence="21">
    <location>
        <begin position="415"/>
        <end position="440"/>
    </location>
</feature>
<dbReference type="InterPro" id="IPR041267">
    <property type="entry name" value="NLRP_HD2"/>
</dbReference>
<dbReference type="InterPro" id="IPR011333">
    <property type="entry name" value="SKP1/BTB/POZ_sf"/>
</dbReference>
<dbReference type="InterPro" id="IPR027417">
    <property type="entry name" value="P-loop_NTPase"/>
</dbReference>
<dbReference type="PANTHER" id="PTHR21541:SF3">
    <property type="entry name" value="STRUCTURE-SPECIFIC ENDONUCLEASE SUBUNIT SLX4"/>
    <property type="match status" value="1"/>
</dbReference>
<sequence length="2698" mass="295369">MDQIHPHSTKDKPENLKTGHMMDESDDDFKELCASFFQRVKKNGTKEVSGERRKPKAAGSTQKRGKLKETKQTATRSKTLQGPSEKKPPSGSQASRTKKQGAPKSQEGDPALPVNGKGGVLAPIPQPVLYERAQSIQTESAPNGDSRPLPPYLTTTGVPSPSKPRASELVLQRMKQFKRADPERLRHTSEESSLRTTMEENVPRSPQEEMVVENEYKPRLHATDSDAAMALALQQEFRREEASSHHDSLEEKGLFFCQMCQKNLSAMNVTRREQHVNRCLDEAEKALRPAPPQIPDCPICGKPFLTSKSRISHLKQCAVKMEVGPQLLLQAVRLQTAQPEAASSTLVPSNHVGGLKRKGASIKKEPEKRWKINKPEAPSEDLLVAMALSRSEMEQCPAVPPLRLENAFSEKIRLGAEKKGRRKKPPVCPPQLLTQDSETTSRQIEDRVAQLLSEEVELSCTPPLPASRIFQEELEHAGWRLQLPEGKRNFLWQRSALTGALAEESFYTASLVPLIVSQRPPKEQELPLPKQQEPSTQRPPAFHSSPPMSHSPKTQLLSSSQREHQALQDLVDLAEEGMSASPLPSSLGVPIGLDLGSSSLPLTGFVLPSKKTLQRSDHASLSSLGLLVSDFGTMVNNPHLSDVQFQIDSGEVFYAHKFVLYARCPLLIQHVNAEGFSAVEDGDLTQRILLSDVSAEAAQAFLNYLYMADTDMPPSLAPDLRSLALRFGVHDLVHLCEQVPVMTDLEGEQQEEKENENCESRAENFQELLRSVWVDEEEEAETLLKPEVCEEDREKVNEAEMEEIYEFAATQRKLLQEASAADTDEDANQLGEVSPISEPSPAGAQSNRQTEQMESSGLVSWENERDSIPPQGQRFAWGEKADVQEALREAAGQPSSCSPPESHQVSEGCSTLHPTKAHDYKQLFASAQRKSSQLSKITIDHEEQSDTVSERQAEVARSRAVEQAPCFLLSQSPVDGSPSQSQLHLYHTSNLSPSVSQSHSSISKMASPSSLSPVTPAKQRRDSSILTLLKEPGHQKGKRGSSMLGRRNRGTLISPAKSPPIDLTQSIPEHLSPRAQNPLCHVKEEGEVILLLDSDEELELEHTKTKLVSKESPEIRKVLEVSPSSSELFSIIDVDEEQEHFQSPPKREAGLQRGEEGQLENQSTLQSREIPWLFCSQKNSLDEDSTTDTSWLVPATPGPCKSRDCSSQTQILSLKARSPPDETVELTPRPSIDQRTVQEAAQKFSVVMSRKLPLTQGPSDSGRQAYRSPSHPYPRRHKRSSLQPCPTPDFTRWPQKHSSPRPCLPNQTATDEVVEVGDSDDEQEVASHLGNSSPVPDGDPLVPMGDCCWHDEPLSPIPIDHLNLERTGPLTTSSPSRQSQEALRSVDCHSPGLLGTTPIRGSCGALRESPEQSSQAASPGSSKLSFMSPALWDDWDEEEQHSPEAPPEAQMLSARSWKPGSPETPKGANRKKNLPPKVPITPMPRYSIMETPVLKKELDRFGVRALPKRQMVLKLKEIFQYTHQTLESDSEHEIQSSQVPPEVSCSQAPPTETYKSSRSGSYSQLKATAGLGTQRAKGPTKSKSPQYRKKQRGASISHLSRLPAGELPSGPDGNTALPASQEPSADGSDNSFSSQSSTCEFGAALESAGEEKDEEEGLLAAVTDSMRKQEVRTDRETCLAYNVVSPAEQVKALVDLLAGKGVRLLQAPDKMPDSPLGSQNNDSRIRRHCEALLSRVGNDPELGSPSHRLASLLLVEGLTDLQLREHDFTQVEATRGVWHSARAITLDRLFLPLSRVSIPPRISVTIGVAGIGKTTLVRHFVRCWARGQVGKNFSLVLPLTFRDLNTYEKLSADKLIHSIFPNTGEGNLVVTAPDRVLLVLDGLDECKTPLEFSNTMACTDPKKEIQVDHLITNIIRGNLFPDISVWITSRPSAAGQVPGGLVDRMTEIRGLTEEEIKVCLEQIFPEDQNLLGQVLNQVKANRALYLMCTVPAFCRLMGLALGHLYHSKLAVQDTELPLPQTLCELYSWYFRMALGGEGQDKGKVSPRIEQVAQGARKMVGTLGRLAFHGLVKKKYVFYEQDMKAFGVDLALLQSALCSWLLQREETLASSAAYCFTHLSLQEFVAATYYYSASKRAIFDLFTESGMSWPRLGFLTHFRCAAQRATQAKDGRLDVFLRFLSGLLSPRVNTLLAGSLLAQGEHQNYRAQAAEVLQGLLRPDTAVCARAINVLYCLHELQHTELACSVEEAMQSGTLAGLTSPSHRTALAYLLQLSDIRSQEANLSLCLSQSVLQSLLPQLLYCQSLSLTENQIGNKGAKALARSLLVNRSLITLDLRSNAIGPQGAKALADALKKNRTLTSLGLQSNMIKDNGVMCMAEALVSNQTISILQLQKNLIGPTGAQRMADALKQNKSLKELMFSSNTIGDGGAMALAEALKGNQGLENLDLQSNAISNTGVAVLMRALCVNQTLSSLNLRENSISPEGAQALAQALCMNNTLKHLDLTANLLHDQGAQAIAVAVGENHSLTHLHLQWNFIQAGAARALGQALQLNRTLTTLDLQENAIGDEGASAVAGALKVNTTLTALYLQVASIGTQGAQALGEALAVNRTLEILDLRGNDIGVAGAKALANALKLNSSLRRLNLQENSLGMDGAIYVAAALSENHGLHHINLQGNPIGESGARMISEAIKTNAPTCTVEM</sequence>
<keyword evidence="5" id="KW-0433">Leucine-rich repeat</keyword>
<evidence type="ECO:0000256" key="1">
    <source>
        <dbReference type="ARBA" id="ARBA00004123"/>
    </source>
</evidence>
<dbReference type="SUPFAM" id="SSF52540">
    <property type="entry name" value="P-loop containing nucleoside triphosphate hydrolases"/>
    <property type="match status" value="1"/>
</dbReference>
<evidence type="ECO:0000256" key="18">
    <source>
        <dbReference type="ARBA" id="ARBA00064578"/>
    </source>
</evidence>
<evidence type="ECO:0000256" key="14">
    <source>
        <dbReference type="ARBA" id="ARBA00023172"/>
    </source>
</evidence>
<dbReference type="FunFam" id="3.80.10.10:FF:001349">
    <property type="entry name" value="NLR family CARD domain containing 3"/>
    <property type="match status" value="1"/>
</dbReference>
<evidence type="ECO:0000256" key="19">
    <source>
        <dbReference type="ARBA" id="ARBA00076095"/>
    </source>
</evidence>
<dbReference type="GO" id="GO:0090656">
    <property type="term" value="P:t-circle formation"/>
    <property type="evidence" value="ECO:0007669"/>
    <property type="project" value="UniProtKB-ARBA"/>
</dbReference>
<keyword evidence="25" id="KW-0255">Endonuclease</keyword>
<evidence type="ECO:0000256" key="9">
    <source>
        <dbReference type="ARBA" id="ARBA00022763"/>
    </source>
</evidence>
<dbReference type="InterPro" id="IPR006642">
    <property type="entry name" value="Rad18_UBZ4"/>
</dbReference>
<keyword evidence="10 20" id="KW-0863">Zinc-finger</keyword>
<feature type="region of interest" description="Disordered" evidence="21">
    <location>
        <begin position="176"/>
        <end position="210"/>
    </location>
</feature>
<evidence type="ECO:0000256" key="12">
    <source>
        <dbReference type="ARBA" id="ARBA00022840"/>
    </source>
</evidence>
<comment type="similarity">
    <text evidence="2">Belongs to the SLX4 family.</text>
</comment>
<dbReference type="Gene3D" id="3.80.10.10">
    <property type="entry name" value="Ribonuclease Inhibitor"/>
    <property type="match status" value="4"/>
</dbReference>
<keyword evidence="4" id="KW-0597">Phosphoprotein</keyword>
<evidence type="ECO:0000256" key="2">
    <source>
        <dbReference type="ARBA" id="ARBA00006661"/>
    </source>
</evidence>
<evidence type="ECO:0000256" key="4">
    <source>
        <dbReference type="ARBA" id="ARBA00022553"/>
    </source>
</evidence>
<feature type="compositionally biased region" description="Polar residues" evidence="21">
    <location>
        <begin position="72"/>
        <end position="82"/>
    </location>
</feature>
<keyword evidence="25" id="KW-0540">Nuclease</keyword>
<dbReference type="FunFam" id="3.80.10.10:FF:000236">
    <property type="entry name" value="NLR family CARD domain containing 3"/>
    <property type="match status" value="1"/>
</dbReference>
<feature type="region of interest" description="Disordered" evidence="21">
    <location>
        <begin position="1"/>
        <end position="23"/>
    </location>
</feature>
<keyword evidence="12" id="KW-0067">ATP-binding</keyword>
<evidence type="ECO:0000259" key="23">
    <source>
        <dbReference type="PROSITE" id="PS50837"/>
    </source>
</evidence>
<keyword evidence="15 20" id="KW-0234">DNA repair</keyword>
<evidence type="ECO:0000256" key="8">
    <source>
        <dbReference type="ARBA" id="ARBA00022741"/>
    </source>
</evidence>
<dbReference type="FunFam" id="3.30.710.10:FF:000116">
    <property type="entry name" value="SLX4 structure-specific endonuclease subunit"/>
    <property type="match status" value="1"/>
</dbReference>
<feature type="compositionally biased region" description="Basic and acidic residues" evidence="21">
    <location>
        <begin position="178"/>
        <end position="202"/>
    </location>
</feature>
<feature type="region of interest" description="Disordered" evidence="21">
    <location>
        <begin position="41"/>
        <end position="164"/>
    </location>
</feature>
<evidence type="ECO:0000256" key="13">
    <source>
        <dbReference type="ARBA" id="ARBA00022843"/>
    </source>
</evidence>
<dbReference type="PANTHER" id="PTHR21541">
    <property type="entry name" value="BTB POZ DOMAIN CONTAINING 12"/>
    <property type="match status" value="1"/>
</dbReference>
<evidence type="ECO:0000256" key="11">
    <source>
        <dbReference type="ARBA" id="ARBA00022833"/>
    </source>
</evidence>
<dbReference type="GO" id="GO:0003677">
    <property type="term" value="F:DNA binding"/>
    <property type="evidence" value="ECO:0007669"/>
    <property type="project" value="InterPro"/>
</dbReference>
<gene>
    <name evidence="25" type="ORF">H671_7g18512</name>
</gene>
<evidence type="ECO:0000256" key="3">
    <source>
        <dbReference type="ARBA" id="ARBA00022499"/>
    </source>
</evidence>
<feature type="region of interest" description="Disordered" evidence="21">
    <location>
        <begin position="345"/>
        <end position="368"/>
    </location>
</feature>
<evidence type="ECO:0000256" key="6">
    <source>
        <dbReference type="ARBA" id="ARBA00022723"/>
    </source>
</evidence>
<dbReference type="GO" id="GO:0005524">
    <property type="term" value="F:ATP binding"/>
    <property type="evidence" value="ECO:0007669"/>
    <property type="project" value="UniProtKB-KW"/>
</dbReference>
<dbReference type="SUPFAM" id="SSF52047">
    <property type="entry name" value="RNI-like"/>
    <property type="match status" value="2"/>
</dbReference>
<evidence type="ECO:0000259" key="22">
    <source>
        <dbReference type="PROSITE" id="PS50097"/>
    </source>
</evidence>
<feature type="compositionally biased region" description="Polar residues" evidence="21">
    <location>
        <begin position="1535"/>
        <end position="1566"/>
    </location>
</feature>
<protein>
    <recommendedName>
        <fullName evidence="17">Structure-specific endonuclease subunit SLX4</fullName>
    </recommendedName>
    <alternativeName>
        <fullName evidence="19">BTB/POZ domain-containing protein 12</fullName>
    </alternativeName>
</protein>
<dbReference type="InterPro" id="IPR001611">
    <property type="entry name" value="Leu-rich_rpt"/>
</dbReference>
<evidence type="ECO:0000256" key="10">
    <source>
        <dbReference type="ARBA" id="ARBA00022771"/>
    </source>
</evidence>
<keyword evidence="8" id="KW-0547">Nucleotide-binding</keyword>
<dbReference type="GO" id="GO:0033557">
    <property type="term" value="C:Slx1-Slx4 complex"/>
    <property type="evidence" value="ECO:0007669"/>
    <property type="project" value="TreeGrafter"/>
</dbReference>
<evidence type="ECO:0000256" key="16">
    <source>
        <dbReference type="ARBA" id="ARBA00023242"/>
    </source>
</evidence>
<comment type="subunit">
    <text evidence="18">Forms a heterodimer with SLX1A/GIYD1. Interacts with ERCC4/XPF; catalytic subunit of the ERCC4-ERCC1 endonuclease. Interacts with MUS81; catalytic subunit of the MUS81-EME1 endonuclease. Interacts with MSH2; component of the MSH2-MSH3 mismatch repair complex. Interacts with TERF2-TERF2IP. Interacts with PLK1 and SLX4IP.</text>
</comment>
<feature type="domain" description="UBZ4-type" evidence="24">
    <location>
        <begin position="254"/>
        <end position="284"/>
    </location>
</feature>
<feature type="domain" description="UBZ4-type" evidence="24">
    <location>
        <begin position="294"/>
        <end position="322"/>
    </location>
</feature>
<feature type="region of interest" description="Disordered" evidence="21">
    <location>
        <begin position="1249"/>
        <end position="1345"/>
    </location>
</feature>
<dbReference type="InterPro" id="IPR007111">
    <property type="entry name" value="NACHT_NTPase"/>
</dbReference>
<feature type="region of interest" description="Disordered" evidence="21">
    <location>
        <begin position="886"/>
        <end position="912"/>
    </location>
</feature>
<evidence type="ECO:0000256" key="5">
    <source>
        <dbReference type="ARBA" id="ARBA00022614"/>
    </source>
</evidence>
<evidence type="ECO:0000256" key="17">
    <source>
        <dbReference type="ARBA" id="ARBA00029496"/>
    </source>
</evidence>
<keyword evidence="9 20" id="KW-0227">DNA damage</keyword>
<evidence type="ECO:0000256" key="15">
    <source>
        <dbReference type="ARBA" id="ARBA00023204"/>
    </source>
</evidence>
<feature type="compositionally biased region" description="Polar residues" evidence="21">
    <location>
        <begin position="1411"/>
        <end position="1425"/>
    </location>
</feature>
<dbReference type="CDD" id="cd22999">
    <property type="entry name" value="SAP_SLX4"/>
    <property type="match status" value="1"/>
</dbReference>
<keyword evidence="16" id="KW-0539">Nucleus</keyword>
<feature type="compositionally biased region" description="Low complexity" evidence="21">
    <location>
        <begin position="1624"/>
        <end position="1637"/>
    </location>
</feature>
<dbReference type="InterPro" id="IPR041075">
    <property type="entry name" value="NOD1/2_WH"/>
</dbReference>
<name>A0A061I0T3_CRIGR</name>
<feature type="compositionally biased region" description="Polar residues" evidence="21">
    <location>
        <begin position="546"/>
        <end position="560"/>
    </location>
</feature>
<feature type="compositionally biased region" description="Polar residues" evidence="21">
    <location>
        <begin position="1004"/>
        <end position="1013"/>
    </location>
</feature>
<evidence type="ECO:0000259" key="24">
    <source>
        <dbReference type="PROSITE" id="PS51908"/>
    </source>
</evidence>
<feature type="compositionally biased region" description="Basic and acidic residues" evidence="21">
    <location>
        <begin position="1145"/>
        <end position="1156"/>
    </location>
</feature>
<keyword evidence="13" id="KW-0832">Ubl conjugation</keyword>
<organism evidence="25 26">
    <name type="scientific">Cricetulus griseus</name>
    <name type="common">Chinese hamster</name>
    <name type="synonym">Cricetulus barabensis griseus</name>
    <dbReference type="NCBI Taxonomy" id="10029"/>
    <lineage>
        <taxon>Eukaryota</taxon>
        <taxon>Metazoa</taxon>
        <taxon>Chordata</taxon>
        <taxon>Craniata</taxon>
        <taxon>Vertebrata</taxon>
        <taxon>Euteleostomi</taxon>
        <taxon>Mammalia</taxon>
        <taxon>Eutheria</taxon>
        <taxon>Euarchontoglires</taxon>
        <taxon>Glires</taxon>
        <taxon>Rodentia</taxon>
        <taxon>Myomorpha</taxon>
        <taxon>Muroidea</taxon>
        <taxon>Cricetidae</taxon>
        <taxon>Cricetinae</taxon>
        <taxon>Cricetulus</taxon>
    </lineage>
</organism>
<feature type="compositionally biased region" description="Polar residues" evidence="21">
    <location>
        <begin position="893"/>
        <end position="912"/>
    </location>
</feature>
<dbReference type="SMART" id="SM00225">
    <property type="entry name" value="BTB"/>
    <property type="match status" value="1"/>
</dbReference>
<feature type="domain" description="NACHT" evidence="23">
    <location>
        <begin position="1801"/>
        <end position="1933"/>
    </location>
</feature>
<dbReference type="SMART" id="SM00368">
    <property type="entry name" value="LRR_RI"/>
    <property type="match status" value="14"/>
</dbReference>
<dbReference type="CDD" id="cd00116">
    <property type="entry name" value="LRR_RI"/>
    <property type="match status" value="1"/>
</dbReference>